<dbReference type="HOGENOM" id="CLU_690609_0_0_9"/>
<keyword evidence="2" id="KW-0812">Transmembrane</keyword>
<feature type="transmembrane region" description="Helical" evidence="2">
    <location>
        <begin position="58"/>
        <end position="78"/>
    </location>
</feature>
<gene>
    <name evidence="4" type="ORF">HMPREF9624_01778</name>
</gene>
<feature type="domain" description="FMN-binding" evidence="3">
    <location>
        <begin position="346"/>
        <end position="420"/>
    </location>
</feature>
<protein>
    <recommendedName>
        <fullName evidence="3">FMN-binding domain-containing protein</fullName>
    </recommendedName>
</protein>
<dbReference type="Gene3D" id="3.90.1010.20">
    <property type="match status" value="1"/>
</dbReference>
<feature type="transmembrane region" description="Helical" evidence="2">
    <location>
        <begin position="130"/>
        <end position="151"/>
    </location>
</feature>
<evidence type="ECO:0000313" key="4">
    <source>
        <dbReference type="EMBL" id="EHL14002.1"/>
    </source>
</evidence>
<feature type="transmembrane region" description="Helical" evidence="2">
    <location>
        <begin position="26"/>
        <end position="43"/>
    </location>
</feature>
<reference evidence="4 5" key="1">
    <citation type="submission" date="2011-08" db="EMBL/GenBank/DDBJ databases">
        <title>The Genome Sequence of Oribacterium sp. ACB7.</title>
        <authorList>
            <consortium name="The Broad Institute Genome Sequencing Platform"/>
            <person name="Earl A."/>
            <person name="Ward D."/>
            <person name="Feldgarden M."/>
            <person name="Gevers D."/>
            <person name="Sizova M."/>
            <person name="Hazen A."/>
            <person name="Epstein S."/>
            <person name="Young S.K."/>
            <person name="Zeng Q."/>
            <person name="Gargeya S."/>
            <person name="Fitzgerald M."/>
            <person name="Haas B."/>
            <person name="Abouelleil A."/>
            <person name="Alvarado L."/>
            <person name="Arachchi H.M."/>
            <person name="Berlin A."/>
            <person name="Brown A."/>
            <person name="Chapman S.B."/>
            <person name="Chen Z."/>
            <person name="Dunbar C."/>
            <person name="Freedman E."/>
            <person name="Gearin G."/>
            <person name="Gellesch M."/>
            <person name="Goldberg J."/>
            <person name="Griggs A."/>
            <person name="Gujja S."/>
            <person name="Heiman D."/>
            <person name="Howarth C."/>
            <person name="Larson L."/>
            <person name="Lui A."/>
            <person name="MacDonald P.J.P."/>
            <person name="Montmayeur A."/>
            <person name="Murphy C."/>
            <person name="Neiman D."/>
            <person name="Pearson M."/>
            <person name="Priest M."/>
            <person name="Roberts A."/>
            <person name="Saif S."/>
            <person name="Shea T."/>
            <person name="Shenoy N."/>
            <person name="Sisk P."/>
            <person name="Stolte C."/>
            <person name="Sykes S."/>
            <person name="Wortman J."/>
            <person name="Nusbaum C."/>
            <person name="Birren B."/>
        </authorList>
    </citation>
    <scope>NUCLEOTIDE SEQUENCE [LARGE SCALE GENOMIC DNA]</scope>
    <source>
        <strain evidence="4 5">ACB7</strain>
    </source>
</reference>
<accession>G9WRR2</accession>
<comment type="caution">
    <text evidence="4">The sequence shown here is derived from an EMBL/GenBank/DDBJ whole genome shotgun (WGS) entry which is preliminary data.</text>
</comment>
<dbReference type="InterPro" id="IPR007329">
    <property type="entry name" value="FMN-bd"/>
</dbReference>
<dbReference type="Proteomes" id="UP000003527">
    <property type="component" value="Unassembled WGS sequence"/>
</dbReference>
<organism evidence="4 5">
    <name type="scientific">Oribacterium asaccharolyticum ACB7</name>
    <dbReference type="NCBI Taxonomy" id="796944"/>
    <lineage>
        <taxon>Bacteria</taxon>
        <taxon>Bacillati</taxon>
        <taxon>Bacillota</taxon>
        <taxon>Clostridia</taxon>
        <taxon>Lachnospirales</taxon>
        <taxon>Lachnospiraceae</taxon>
        <taxon>Oribacterium</taxon>
    </lineage>
</organism>
<feature type="transmembrane region" description="Helical" evidence="2">
    <location>
        <begin position="233"/>
        <end position="252"/>
    </location>
</feature>
<evidence type="ECO:0000256" key="1">
    <source>
        <dbReference type="SAM" id="MobiDB-lite"/>
    </source>
</evidence>
<feature type="compositionally biased region" description="Low complexity" evidence="1">
    <location>
        <begin position="315"/>
        <end position="331"/>
    </location>
</feature>
<name>G9WRR2_9FIRM</name>
<dbReference type="RefSeq" id="WP_009537469.1">
    <property type="nucleotide sequence ID" value="NZ_JH414506.1"/>
</dbReference>
<keyword evidence="5" id="KW-1185">Reference proteome</keyword>
<evidence type="ECO:0000259" key="3">
    <source>
        <dbReference type="SMART" id="SM00900"/>
    </source>
</evidence>
<feature type="transmembrane region" description="Helical" evidence="2">
    <location>
        <begin position="196"/>
        <end position="213"/>
    </location>
</feature>
<proteinExistence type="predicted"/>
<dbReference type="PATRIC" id="fig|796944.3.peg.291"/>
<dbReference type="EMBL" id="AFZD01000004">
    <property type="protein sequence ID" value="EHL14002.1"/>
    <property type="molecule type" value="Genomic_DNA"/>
</dbReference>
<keyword evidence="2" id="KW-1133">Transmembrane helix</keyword>
<dbReference type="Pfam" id="PF04205">
    <property type="entry name" value="FMN_bind"/>
    <property type="match status" value="1"/>
</dbReference>
<feature type="transmembrane region" description="Helical" evidence="2">
    <location>
        <begin position="90"/>
        <end position="110"/>
    </location>
</feature>
<dbReference type="GO" id="GO:0016020">
    <property type="term" value="C:membrane"/>
    <property type="evidence" value="ECO:0007669"/>
    <property type="project" value="InterPro"/>
</dbReference>
<evidence type="ECO:0000256" key="2">
    <source>
        <dbReference type="SAM" id="Phobius"/>
    </source>
</evidence>
<keyword evidence="2" id="KW-0472">Membrane</keyword>
<sequence length="422" mass="46508">MIVILTLLCSLAFFHFFGKALKKKPAVLYGICILLSLVSIFYPREGGLPFLDFFFKKIMQRGVLAGSLFIWVMLAPVLPRSFSGRKTIYLLRGEMAICASLITLAHNLAFGGKYFGALFLGQGHISLMELHAAIVSCLMILLLIPLTITSFQTVRRKMQGKSWKKLQNWSYLFYLLLYLHIFFIYQGALIRGKGEYFFTLMLYSFLFGFYGFLRIRQYRMQKESKEKKAFPLLRIAGILPIVCLFLSGFYSAGKYRAALEANVDKIRAQETVAESKGSAETEAEKKGSAESTGSGEDKSDASEKATEAAGDKASENSSNGSSDSKADANSASGAYKDGEYLGKASAYNGNVEVKVTISGGKITAIDIVKTKDDEEYFFDAQKKVIPEILEKQSTDVDAVAGATTSSEGIAHAVQKALEQAKQ</sequence>
<feature type="compositionally biased region" description="Basic and acidic residues" evidence="1">
    <location>
        <begin position="295"/>
        <end position="314"/>
    </location>
</feature>
<dbReference type="AlphaFoldDB" id="G9WRR2"/>
<feature type="transmembrane region" description="Helical" evidence="2">
    <location>
        <begin position="171"/>
        <end position="190"/>
    </location>
</feature>
<dbReference type="SMART" id="SM00900">
    <property type="entry name" value="FMN_bind"/>
    <property type="match status" value="1"/>
</dbReference>
<dbReference type="GO" id="GO:0010181">
    <property type="term" value="F:FMN binding"/>
    <property type="evidence" value="ECO:0007669"/>
    <property type="project" value="InterPro"/>
</dbReference>
<evidence type="ECO:0000313" key="5">
    <source>
        <dbReference type="Proteomes" id="UP000003527"/>
    </source>
</evidence>
<feature type="region of interest" description="Disordered" evidence="1">
    <location>
        <begin position="274"/>
        <end position="331"/>
    </location>
</feature>
<feature type="compositionally biased region" description="Basic and acidic residues" evidence="1">
    <location>
        <begin position="277"/>
        <end position="288"/>
    </location>
</feature>